<dbReference type="InterPro" id="IPR029751">
    <property type="entry name" value="Ribosomal_L25_dom"/>
</dbReference>
<gene>
    <name evidence="5" type="primary">rplY</name>
    <name evidence="5" type="synonym">ctc</name>
    <name evidence="8" type="ORF">CfE428DRAFT_1544</name>
</gene>
<feature type="domain" description="Large ribosomal subunit protein bL25 L25" evidence="6">
    <location>
        <begin position="7"/>
        <end position="98"/>
    </location>
</feature>
<organism evidence="8 9">
    <name type="scientific">Chthoniobacter flavus Ellin428</name>
    <dbReference type="NCBI Taxonomy" id="497964"/>
    <lineage>
        <taxon>Bacteria</taxon>
        <taxon>Pseudomonadati</taxon>
        <taxon>Verrucomicrobiota</taxon>
        <taxon>Spartobacteria</taxon>
        <taxon>Chthoniobacterales</taxon>
        <taxon>Chthoniobacteraceae</taxon>
        <taxon>Chthoniobacter</taxon>
    </lineage>
</organism>
<dbReference type="InterPro" id="IPR020930">
    <property type="entry name" value="Ribosomal_uL5_bac-type"/>
</dbReference>
<dbReference type="SUPFAM" id="SSF50715">
    <property type="entry name" value="Ribosomal protein L25-like"/>
    <property type="match status" value="1"/>
</dbReference>
<dbReference type="GO" id="GO:0022625">
    <property type="term" value="C:cytosolic large ribosomal subunit"/>
    <property type="evidence" value="ECO:0007669"/>
    <property type="project" value="TreeGrafter"/>
</dbReference>
<dbReference type="GO" id="GO:0006412">
    <property type="term" value="P:translation"/>
    <property type="evidence" value="ECO:0007669"/>
    <property type="project" value="UniProtKB-UniRule"/>
</dbReference>
<dbReference type="CDD" id="cd00495">
    <property type="entry name" value="Ribosomal_L25_TL5_CTC"/>
    <property type="match status" value="1"/>
</dbReference>
<dbReference type="STRING" id="497964.CfE428DRAFT_1544"/>
<comment type="caution">
    <text evidence="8">The sequence shown here is derived from an EMBL/GenBank/DDBJ whole genome shotgun (WGS) entry which is preliminary data.</text>
</comment>
<dbReference type="InParanoid" id="B4CYA3"/>
<comment type="similarity">
    <text evidence="5">Belongs to the bacterial ribosomal protein bL25 family. CTC subfamily.</text>
</comment>
<dbReference type="EMBL" id="ABVL01000003">
    <property type="protein sequence ID" value="EDY21251.1"/>
    <property type="molecule type" value="Genomic_DNA"/>
</dbReference>
<evidence type="ECO:0000313" key="9">
    <source>
        <dbReference type="Proteomes" id="UP000005824"/>
    </source>
</evidence>
<dbReference type="AlphaFoldDB" id="B4CYA3"/>
<dbReference type="Proteomes" id="UP000005824">
    <property type="component" value="Unassembled WGS sequence"/>
</dbReference>
<dbReference type="NCBIfam" id="TIGR00731">
    <property type="entry name" value="bL25_bact_ctc"/>
    <property type="match status" value="1"/>
</dbReference>
<dbReference type="HAMAP" id="MF_01334">
    <property type="entry name" value="Ribosomal_bL25_CTC"/>
    <property type="match status" value="1"/>
</dbReference>
<keyword evidence="3 5" id="KW-0689">Ribosomal protein</keyword>
<dbReference type="GO" id="GO:0008097">
    <property type="term" value="F:5S rRNA binding"/>
    <property type="evidence" value="ECO:0007669"/>
    <property type="project" value="InterPro"/>
</dbReference>
<evidence type="ECO:0000256" key="3">
    <source>
        <dbReference type="ARBA" id="ARBA00022980"/>
    </source>
</evidence>
<dbReference type="InterPro" id="IPR001021">
    <property type="entry name" value="Ribosomal_bL25_long"/>
</dbReference>
<protein>
    <recommendedName>
        <fullName evidence="5">Large ribosomal subunit protein bL25</fullName>
    </recommendedName>
    <alternativeName>
        <fullName evidence="5">General stress protein CTC</fullName>
    </alternativeName>
</protein>
<accession>B4CYA3</accession>
<dbReference type="Gene3D" id="2.170.120.20">
    <property type="entry name" value="Ribosomal protein L25, beta domain"/>
    <property type="match status" value="1"/>
</dbReference>
<comment type="subunit">
    <text evidence="5">Part of the 50S ribosomal subunit; part of the 5S rRNA/L5/L18/L25 subcomplex. Contacts the 5S rRNA. Binds to the 5S rRNA independently of L5 and L18.</text>
</comment>
<dbReference type="GO" id="GO:0003735">
    <property type="term" value="F:structural constituent of ribosome"/>
    <property type="evidence" value="ECO:0007669"/>
    <property type="project" value="InterPro"/>
</dbReference>
<evidence type="ECO:0000256" key="1">
    <source>
        <dbReference type="ARBA" id="ARBA00022730"/>
    </source>
</evidence>
<name>B4CYA3_9BACT</name>
<evidence type="ECO:0000259" key="6">
    <source>
        <dbReference type="Pfam" id="PF01386"/>
    </source>
</evidence>
<evidence type="ECO:0000256" key="4">
    <source>
        <dbReference type="ARBA" id="ARBA00023274"/>
    </source>
</evidence>
<evidence type="ECO:0000256" key="2">
    <source>
        <dbReference type="ARBA" id="ARBA00022884"/>
    </source>
</evidence>
<dbReference type="InterPro" id="IPR037121">
    <property type="entry name" value="Ribosomal_bL25_C"/>
</dbReference>
<evidence type="ECO:0000313" key="8">
    <source>
        <dbReference type="EMBL" id="EDY21251.1"/>
    </source>
</evidence>
<dbReference type="PANTHER" id="PTHR33284:SF1">
    <property type="entry name" value="RIBOSOMAL PROTEIN L25_GLN-TRNA SYNTHETASE, ANTI-CODON-BINDING DOMAIN-CONTAINING PROTEIN"/>
    <property type="match status" value="1"/>
</dbReference>
<dbReference type="InterPro" id="IPR020056">
    <property type="entry name" value="Rbsml_bL25/Gln-tRNA_synth_N"/>
</dbReference>
<keyword evidence="4 5" id="KW-0687">Ribonucleoprotein</keyword>
<dbReference type="Pfam" id="PF14693">
    <property type="entry name" value="Ribosomal_TL5_C"/>
    <property type="match status" value="1"/>
</dbReference>
<feature type="domain" description="Large ribosomal subunit protein bL25 beta" evidence="7">
    <location>
        <begin position="106"/>
        <end position="189"/>
    </location>
</feature>
<dbReference type="InterPro" id="IPR011035">
    <property type="entry name" value="Ribosomal_bL25/Gln-tRNA_synth"/>
</dbReference>
<keyword evidence="2 5" id="KW-0694">RNA-binding</keyword>
<dbReference type="RefSeq" id="WP_006978870.1">
    <property type="nucleotide sequence ID" value="NZ_ABVL01000003.1"/>
</dbReference>
<dbReference type="InterPro" id="IPR020057">
    <property type="entry name" value="Ribosomal_bL25_b-dom"/>
</dbReference>
<comment type="function">
    <text evidence="5">This is one of the proteins that binds to the 5S RNA in the ribosome where it forms part of the central protuberance.</text>
</comment>
<keyword evidence="1 5" id="KW-0699">rRNA-binding</keyword>
<dbReference type="Gene3D" id="2.40.240.10">
    <property type="entry name" value="Ribosomal Protein L25, Chain P"/>
    <property type="match status" value="1"/>
</dbReference>
<keyword evidence="9" id="KW-1185">Reference proteome</keyword>
<dbReference type="PANTHER" id="PTHR33284">
    <property type="entry name" value="RIBOSOMAL PROTEIN L25/GLN-TRNA SYNTHETASE, ANTI-CODON-BINDING DOMAIN-CONTAINING PROTEIN"/>
    <property type="match status" value="1"/>
</dbReference>
<dbReference type="eggNOG" id="COG1825">
    <property type="taxonomic scope" value="Bacteria"/>
</dbReference>
<evidence type="ECO:0000256" key="5">
    <source>
        <dbReference type="HAMAP-Rule" id="MF_01334"/>
    </source>
</evidence>
<dbReference type="Pfam" id="PF01386">
    <property type="entry name" value="Ribosomal_L25p"/>
    <property type="match status" value="1"/>
</dbReference>
<proteinExistence type="inferred from homology"/>
<reference evidence="8 9" key="1">
    <citation type="journal article" date="2011" name="J. Bacteriol.">
        <title>Genome sequence of Chthoniobacter flavus Ellin428, an aerobic heterotrophic soil bacterium.</title>
        <authorList>
            <person name="Kant R."/>
            <person name="van Passel M.W."/>
            <person name="Palva A."/>
            <person name="Lucas S."/>
            <person name="Lapidus A."/>
            <person name="Glavina Del Rio T."/>
            <person name="Dalin E."/>
            <person name="Tice H."/>
            <person name="Bruce D."/>
            <person name="Goodwin L."/>
            <person name="Pitluck S."/>
            <person name="Larimer F.W."/>
            <person name="Land M.L."/>
            <person name="Hauser L."/>
            <person name="Sangwan P."/>
            <person name="de Vos W.M."/>
            <person name="Janssen P.H."/>
            <person name="Smidt H."/>
        </authorList>
    </citation>
    <scope>NUCLEOTIDE SEQUENCE [LARGE SCALE GENOMIC DNA]</scope>
    <source>
        <strain evidence="8 9">Ellin428</strain>
    </source>
</reference>
<evidence type="ECO:0000259" key="7">
    <source>
        <dbReference type="Pfam" id="PF14693"/>
    </source>
</evidence>
<sequence length="281" mass="30221">MAKQQKLTALTRTETGRSAVNKIKQQGLVPAVVYGGKEQPINLSVNAREIRNILAHATSEHFLVDLEIADGSNKSNRLALVQEVQHDPLKGDVLHVDFHAVKADEKLHAEIPVETVGEPAGVKNYGGILEISMHAIEVECLPKDLPEIITLDVSALNVGEGIHIKDIKFPEGVTTHVDGELTVVRVSAPTVEVEPAPGAEAAAGPEVIKEKKEEGAASEGCCSREGRCPGQARRQEVIAASFCGACLHAFRYRTGLPAPRGTRQPRSRISGHAPQCWFHAA</sequence>